<accession>A0ABP7X688</accession>
<gene>
    <name evidence="1" type="ORF">GCM10022392_34320</name>
</gene>
<organism evidence="1 2">
    <name type="scientific">Mucilaginibacter panaciglaebae</name>
    <dbReference type="NCBI Taxonomy" id="502331"/>
    <lineage>
        <taxon>Bacteria</taxon>
        <taxon>Pseudomonadati</taxon>
        <taxon>Bacteroidota</taxon>
        <taxon>Sphingobacteriia</taxon>
        <taxon>Sphingobacteriales</taxon>
        <taxon>Sphingobacteriaceae</taxon>
        <taxon>Mucilaginibacter</taxon>
    </lineage>
</organism>
<proteinExistence type="predicted"/>
<comment type="caution">
    <text evidence="1">The sequence shown here is derived from an EMBL/GenBank/DDBJ whole genome shotgun (WGS) entry which is preliminary data.</text>
</comment>
<sequence length="150" mass="17412">MNKIVFEEFFNKSQGKPFIYKGKEIKMSDRVLLPKNKALLRLVFVSTDSQWRQGIIFQTKGEFEVNGQKLPNKVVLWENTAPREVEISLTSKDKILFIYNVWDTGDGTMHYGHNGGALFIEQNDKVTTYNCNDGYADDDFNDLIFRIEFV</sequence>
<dbReference type="RefSeq" id="WP_345107487.1">
    <property type="nucleotide sequence ID" value="NZ_BAABCV010000022.1"/>
</dbReference>
<protein>
    <submittedName>
        <fullName evidence="1">Uncharacterized protein</fullName>
    </submittedName>
</protein>
<keyword evidence="2" id="KW-1185">Reference proteome</keyword>
<name>A0ABP7X688_9SPHI</name>
<reference evidence="2" key="1">
    <citation type="journal article" date="2019" name="Int. J. Syst. Evol. Microbiol.">
        <title>The Global Catalogue of Microorganisms (GCM) 10K type strain sequencing project: providing services to taxonomists for standard genome sequencing and annotation.</title>
        <authorList>
            <consortium name="The Broad Institute Genomics Platform"/>
            <consortium name="The Broad Institute Genome Sequencing Center for Infectious Disease"/>
            <person name="Wu L."/>
            <person name="Ma J."/>
        </authorList>
    </citation>
    <scope>NUCLEOTIDE SEQUENCE [LARGE SCALE GENOMIC DNA]</scope>
    <source>
        <strain evidence="2">JCM 17085</strain>
    </source>
</reference>
<dbReference type="EMBL" id="BAABCV010000022">
    <property type="protein sequence ID" value="GAA4105642.1"/>
    <property type="molecule type" value="Genomic_DNA"/>
</dbReference>
<dbReference type="Proteomes" id="UP001500841">
    <property type="component" value="Unassembled WGS sequence"/>
</dbReference>
<evidence type="ECO:0000313" key="1">
    <source>
        <dbReference type="EMBL" id="GAA4105642.1"/>
    </source>
</evidence>
<evidence type="ECO:0000313" key="2">
    <source>
        <dbReference type="Proteomes" id="UP001500841"/>
    </source>
</evidence>